<dbReference type="Gene3D" id="3.40.1410.10">
    <property type="entry name" value="Chorismate lyase-like"/>
    <property type="match status" value="1"/>
</dbReference>
<dbReference type="InterPro" id="IPR036388">
    <property type="entry name" value="WH-like_DNA-bd_sf"/>
</dbReference>
<dbReference type="InterPro" id="IPR028978">
    <property type="entry name" value="Chorismate_lyase_/UTRA_dom_sf"/>
</dbReference>
<proteinExistence type="predicted"/>
<dbReference type="PROSITE" id="PS50949">
    <property type="entry name" value="HTH_GNTR"/>
    <property type="match status" value="1"/>
</dbReference>
<dbReference type="GO" id="GO:0003700">
    <property type="term" value="F:DNA-binding transcription factor activity"/>
    <property type="evidence" value="ECO:0007669"/>
    <property type="project" value="InterPro"/>
</dbReference>
<feature type="domain" description="HTH gntR-type" evidence="4">
    <location>
        <begin position="20"/>
        <end position="88"/>
    </location>
</feature>
<dbReference type="SMART" id="SM00866">
    <property type="entry name" value="UTRA"/>
    <property type="match status" value="1"/>
</dbReference>
<keyword evidence="1" id="KW-0805">Transcription regulation</keyword>
<dbReference type="PANTHER" id="PTHR44846:SF1">
    <property type="entry name" value="MANNOSYL-D-GLYCERATE TRANSPORT_METABOLISM SYSTEM REPRESSOR MNGR-RELATED"/>
    <property type="match status" value="1"/>
</dbReference>
<dbReference type="EMBL" id="JZEX01000012">
    <property type="protein sequence ID" value="KKB13708.1"/>
    <property type="molecule type" value="Genomic_DNA"/>
</dbReference>
<dbReference type="SUPFAM" id="SSF46785">
    <property type="entry name" value="Winged helix' DNA-binding domain"/>
    <property type="match status" value="1"/>
</dbReference>
<sequence>MSDVTESIFGSDPVIVPTGGPLYLQLKRWIEGAISRGAIKPGDALPSERDLAVRVDVSRVTVRKAVQQLVKDGVLVQRHGSGTFVAPQTPRVEQSLSQLTSFTEDMARRGMSVRSQWLDRGIYAPSPEETIVLGLSSGDRVSRVSRLRLTGETPLAIERAALSTTLLPDPSAVTSSLYSHLEKSGNRPVRAIQRIRAANLDEGEARLLAVPVGAAGLHIERISYLATGKVVEFTRSVYRGDAYDFVAELRIGDSSAQGSSQT</sequence>
<evidence type="ECO:0000313" key="6">
    <source>
        <dbReference type="Proteomes" id="UP000033632"/>
    </source>
</evidence>
<dbReference type="InterPro" id="IPR000524">
    <property type="entry name" value="Tscrpt_reg_HTH_GntR"/>
</dbReference>
<dbReference type="GO" id="GO:0045892">
    <property type="term" value="P:negative regulation of DNA-templated transcription"/>
    <property type="evidence" value="ECO:0007669"/>
    <property type="project" value="TreeGrafter"/>
</dbReference>
<accession>A0A0F5FY05</accession>
<keyword evidence="3" id="KW-0804">Transcription</keyword>
<dbReference type="Pfam" id="PF07702">
    <property type="entry name" value="UTRA"/>
    <property type="match status" value="1"/>
</dbReference>
<dbReference type="InterPro" id="IPR011663">
    <property type="entry name" value="UTRA"/>
</dbReference>
<dbReference type="RefSeq" id="WP_046106631.1">
    <property type="nucleotide sequence ID" value="NZ_JZEX01000012.1"/>
</dbReference>
<dbReference type="InterPro" id="IPR050679">
    <property type="entry name" value="Bact_HTH_transcr_reg"/>
</dbReference>
<keyword evidence="2" id="KW-0238">DNA-binding</keyword>
<evidence type="ECO:0000256" key="3">
    <source>
        <dbReference type="ARBA" id="ARBA00023163"/>
    </source>
</evidence>
<evidence type="ECO:0000256" key="2">
    <source>
        <dbReference type="ARBA" id="ARBA00023125"/>
    </source>
</evidence>
<dbReference type="PANTHER" id="PTHR44846">
    <property type="entry name" value="MANNOSYL-D-GLYCERATE TRANSPORT/METABOLISM SYSTEM REPRESSOR MNGR-RELATED"/>
    <property type="match status" value="1"/>
</dbReference>
<dbReference type="Pfam" id="PF00392">
    <property type="entry name" value="GntR"/>
    <property type="match status" value="1"/>
</dbReference>
<evidence type="ECO:0000256" key="1">
    <source>
        <dbReference type="ARBA" id="ARBA00023015"/>
    </source>
</evidence>
<dbReference type="SUPFAM" id="SSF64288">
    <property type="entry name" value="Chorismate lyase-like"/>
    <property type="match status" value="1"/>
</dbReference>
<dbReference type="Proteomes" id="UP000033632">
    <property type="component" value="Unassembled WGS sequence"/>
</dbReference>
<dbReference type="STRING" id="443610.VE25_00585"/>
<reference evidence="5 6" key="1">
    <citation type="submission" date="2015-03" db="EMBL/GenBank/DDBJ databases">
        <authorList>
            <person name="Hassan Y.I."/>
            <person name="Lepp D."/>
            <person name="Li X.-Z."/>
            <person name="Zhou T."/>
        </authorList>
    </citation>
    <scope>NUCLEOTIDE SEQUENCE [LARGE SCALE GENOMIC DNA]</scope>
    <source>
        <strain evidence="5 6">BD-c194</strain>
    </source>
</reference>
<name>A0A0F5FY05_9HYPH</name>
<dbReference type="InterPro" id="IPR036390">
    <property type="entry name" value="WH_DNA-bd_sf"/>
</dbReference>
<dbReference type="PATRIC" id="fig|443610.3.peg.1151"/>
<comment type="caution">
    <text evidence="5">The sequence shown here is derived from an EMBL/GenBank/DDBJ whole genome shotgun (WGS) entry which is preliminary data.</text>
</comment>
<organism evidence="5 6">
    <name type="scientific">Devosia geojensis</name>
    <dbReference type="NCBI Taxonomy" id="443610"/>
    <lineage>
        <taxon>Bacteria</taxon>
        <taxon>Pseudomonadati</taxon>
        <taxon>Pseudomonadota</taxon>
        <taxon>Alphaproteobacteria</taxon>
        <taxon>Hyphomicrobiales</taxon>
        <taxon>Devosiaceae</taxon>
        <taxon>Devosia</taxon>
    </lineage>
</organism>
<evidence type="ECO:0000313" key="5">
    <source>
        <dbReference type="EMBL" id="KKB13708.1"/>
    </source>
</evidence>
<keyword evidence="6" id="KW-1185">Reference proteome</keyword>
<gene>
    <name evidence="5" type="ORF">VE25_00585</name>
</gene>
<dbReference type="CDD" id="cd07377">
    <property type="entry name" value="WHTH_GntR"/>
    <property type="match status" value="1"/>
</dbReference>
<dbReference type="PRINTS" id="PR00035">
    <property type="entry name" value="HTHGNTR"/>
</dbReference>
<dbReference type="OrthoDB" id="7173258at2"/>
<dbReference type="AlphaFoldDB" id="A0A0F5FY05"/>
<dbReference type="SMART" id="SM00345">
    <property type="entry name" value="HTH_GNTR"/>
    <property type="match status" value="1"/>
</dbReference>
<protein>
    <submittedName>
        <fullName evidence="5">Phage tail protein</fullName>
    </submittedName>
</protein>
<dbReference type="Gene3D" id="1.10.10.10">
    <property type="entry name" value="Winged helix-like DNA-binding domain superfamily/Winged helix DNA-binding domain"/>
    <property type="match status" value="1"/>
</dbReference>
<evidence type="ECO:0000259" key="4">
    <source>
        <dbReference type="PROSITE" id="PS50949"/>
    </source>
</evidence>
<dbReference type="GO" id="GO:0003677">
    <property type="term" value="F:DNA binding"/>
    <property type="evidence" value="ECO:0007669"/>
    <property type="project" value="UniProtKB-KW"/>
</dbReference>